<protein>
    <submittedName>
        <fullName evidence="1">Uncharacterized protein</fullName>
    </submittedName>
</protein>
<dbReference type="RefSeq" id="WP_117043857.1">
    <property type="nucleotide sequence ID" value="NZ_CABFWS010000001.1"/>
</dbReference>
<reference evidence="1" key="1">
    <citation type="journal article" date="2019" name="PLoS ONE">
        <title>Whole genome sequencing snapshot of multi-drug resistant Klebsiella pneumoniae strains from hospitals and receiving wastewater treatment plants in Southern Romania.</title>
        <authorList>
            <person name="Paraschiv S."/>
            <person name="Surleac M."/>
            <person name="Czobor Barbu I."/>
            <person name="Popa L.I."/>
            <person name="Gheorghe I."/>
            <person name="Otelea D."/>
            <person name="Chifiriuc M.C."/>
        </authorList>
    </citation>
    <scope>NUCLEOTIDE SEQUENCE</scope>
    <source>
        <strain evidence="1">RADAR41</strain>
    </source>
</reference>
<organism evidence="1">
    <name type="scientific">Klebsiella pneumoniae</name>
    <dbReference type="NCBI Taxonomy" id="573"/>
    <lineage>
        <taxon>Bacteria</taxon>
        <taxon>Pseudomonadati</taxon>
        <taxon>Pseudomonadota</taxon>
        <taxon>Gammaproteobacteria</taxon>
        <taxon>Enterobacterales</taxon>
        <taxon>Enterobacteriaceae</taxon>
        <taxon>Klebsiella/Raoultella group</taxon>
        <taxon>Klebsiella</taxon>
        <taxon>Klebsiella pneumoniae complex</taxon>
    </lineage>
</organism>
<dbReference type="EMBL" id="WMIM01000004">
    <property type="protein sequence ID" value="MTF90136.1"/>
    <property type="molecule type" value="Genomic_DNA"/>
</dbReference>
<comment type="caution">
    <text evidence="1">The sequence shown here is derived from an EMBL/GenBank/DDBJ whole genome shotgun (WGS) entry which is preliminary data.</text>
</comment>
<name>A0A6G2BPH9_KLEPN</name>
<sequence length="163" mass="19197">MEKINDLKGQVSLHLYKEALSKWHSMHSRLKRKGYAKTTICVEWYTFSNYYYWYIENSVSGWDVDKDMLGTNHYSPNTCMFVPHEVNQLFRGGYGKHKKGVQKVFNSWVAKSTYNGVQEYYGTFTTEDEAHEVYFQNRQVRIQNLATKYSNYPVLSTALLNSK</sequence>
<evidence type="ECO:0000313" key="1">
    <source>
        <dbReference type="EMBL" id="MTF90136.1"/>
    </source>
</evidence>
<proteinExistence type="predicted"/>
<dbReference type="AlphaFoldDB" id="A0A6G2BPH9"/>
<gene>
    <name evidence="1" type="ORF">GJD85_07965</name>
</gene>
<accession>A0A6G2BPH9</accession>